<evidence type="ECO:0000313" key="1">
    <source>
        <dbReference type="EMBL" id="MBX44370.1"/>
    </source>
</evidence>
<dbReference type="AlphaFoldDB" id="A0A2P2NPP8"/>
<accession>A0A2P2NPP8</accession>
<sequence length="45" mass="5141">MYNREIRNEFLMGLGPVFCPSALIPCCKISPNLPYKKWKPSIGID</sequence>
<protein>
    <submittedName>
        <fullName evidence="1">Uncharacterized protein</fullName>
    </submittedName>
</protein>
<name>A0A2P2NPP8_RHIMU</name>
<reference evidence="1" key="1">
    <citation type="submission" date="2018-02" db="EMBL/GenBank/DDBJ databases">
        <title>Rhizophora mucronata_Transcriptome.</title>
        <authorList>
            <person name="Meera S.P."/>
            <person name="Sreeshan A."/>
            <person name="Augustine A."/>
        </authorList>
    </citation>
    <scope>NUCLEOTIDE SEQUENCE</scope>
    <source>
        <tissue evidence="1">Leaf</tissue>
    </source>
</reference>
<dbReference type="EMBL" id="GGEC01063886">
    <property type="protein sequence ID" value="MBX44370.1"/>
    <property type="molecule type" value="Transcribed_RNA"/>
</dbReference>
<proteinExistence type="predicted"/>
<organism evidence="1">
    <name type="scientific">Rhizophora mucronata</name>
    <name type="common">Asiatic mangrove</name>
    <dbReference type="NCBI Taxonomy" id="61149"/>
    <lineage>
        <taxon>Eukaryota</taxon>
        <taxon>Viridiplantae</taxon>
        <taxon>Streptophyta</taxon>
        <taxon>Embryophyta</taxon>
        <taxon>Tracheophyta</taxon>
        <taxon>Spermatophyta</taxon>
        <taxon>Magnoliopsida</taxon>
        <taxon>eudicotyledons</taxon>
        <taxon>Gunneridae</taxon>
        <taxon>Pentapetalae</taxon>
        <taxon>rosids</taxon>
        <taxon>fabids</taxon>
        <taxon>Malpighiales</taxon>
        <taxon>Rhizophoraceae</taxon>
        <taxon>Rhizophora</taxon>
    </lineage>
</organism>